<dbReference type="EMBL" id="GEDV01008144">
    <property type="protein sequence ID" value="JAP80413.1"/>
    <property type="molecule type" value="Transcribed_RNA"/>
</dbReference>
<protein>
    <submittedName>
        <fullName evidence="2">Lipocalin</fullName>
    </submittedName>
</protein>
<feature type="transmembrane region" description="Helical" evidence="1">
    <location>
        <begin position="7"/>
        <end position="29"/>
    </location>
</feature>
<dbReference type="GO" id="GO:0030682">
    <property type="term" value="P:symbiont-mediated perturbation of host defenses"/>
    <property type="evidence" value="ECO:0007669"/>
    <property type="project" value="InterPro"/>
</dbReference>
<evidence type="ECO:0000313" key="2">
    <source>
        <dbReference type="EMBL" id="JAP80413.1"/>
    </source>
</evidence>
<proteinExistence type="predicted"/>
<evidence type="ECO:0000256" key="1">
    <source>
        <dbReference type="SAM" id="Phobius"/>
    </source>
</evidence>
<dbReference type="SUPFAM" id="SSF50814">
    <property type="entry name" value="Lipocalins"/>
    <property type="match status" value="1"/>
</dbReference>
<dbReference type="Pfam" id="PF02098">
    <property type="entry name" value="His_binding"/>
    <property type="match status" value="1"/>
</dbReference>
<dbReference type="GO" id="GO:0043176">
    <property type="term" value="F:amine binding"/>
    <property type="evidence" value="ECO:0007669"/>
    <property type="project" value="InterPro"/>
</dbReference>
<keyword evidence="1" id="KW-0812">Transmembrane</keyword>
<name>A0A131YMB4_RHIAP</name>
<dbReference type="InterPro" id="IPR012674">
    <property type="entry name" value="Calycin"/>
</dbReference>
<dbReference type="Gene3D" id="2.40.128.20">
    <property type="match status" value="1"/>
</dbReference>
<sequence length="208" mass="23777">MDQHAKIRVALIAIFSFQYGVSFAGGIFYPEMRKDLEKYHDPHRCTAQRPQWYLMYRNYYYDPYYGGTANCVKFQRTAPPKNFTMPATYSWCGPSGCGSIDVHYSLLSTPGYAARNLHSFTAKEQALTWEHHAIYVDCESCYIGRHHYARNGYGCTMWLPATPLSKESTEYCDFIFDVFCGSAPKFYMYNPSCPALLEKAASGGRSKV</sequence>
<organism evidence="2">
    <name type="scientific">Rhipicephalus appendiculatus</name>
    <name type="common">Brown ear tick</name>
    <dbReference type="NCBI Taxonomy" id="34631"/>
    <lineage>
        <taxon>Eukaryota</taxon>
        <taxon>Metazoa</taxon>
        <taxon>Ecdysozoa</taxon>
        <taxon>Arthropoda</taxon>
        <taxon>Chelicerata</taxon>
        <taxon>Arachnida</taxon>
        <taxon>Acari</taxon>
        <taxon>Parasitiformes</taxon>
        <taxon>Ixodida</taxon>
        <taxon>Ixodoidea</taxon>
        <taxon>Ixodidae</taxon>
        <taxon>Rhipicephalinae</taxon>
        <taxon>Rhipicephalus</taxon>
        <taxon>Rhipicephalus</taxon>
    </lineage>
</organism>
<dbReference type="InterPro" id="IPR002970">
    <property type="entry name" value="Tick_his-bd"/>
</dbReference>
<dbReference type="AlphaFoldDB" id="A0A131YMB4"/>
<keyword evidence="1" id="KW-1133">Transmembrane helix</keyword>
<accession>A0A131YMB4</accession>
<keyword evidence="1" id="KW-0472">Membrane</keyword>
<reference evidence="2" key="1">
    <citation type="journal article" date="2016" name="Ticks Tick Borne Dis.">
        <title>De novo assembly and annotation of the salivary gland transcriptome of Rhipicephalus appendiculatus male and female ticks during blood feeding.</title>
        <authorList>
            <person name="de Castro M.H."/>
            <person name="de Klerk D."/>
            <person name="Pienaar R."/>
            <person name="Latif A.A."/>
            <person name="Rees D.J."/>
            <person name="Mans B.J."/>
        </authorList>
    </citation>
    <scope>NUCLEOTIDE SEQUENCE</scope>
    <source>
        <tissue evidence="2">Salivary glands</tissue>
    </source>
</reference>